<evidence type="ECO:0000313" key="2">
    <source>
        <dbReference type="EMBL" id="QLL66786.1"/>
    </source>
</evidence>
<dbReference type="Proteomes" id="UP000510938">
    <property type="component" value="Chromosome"/>
</dbReference>
<organism evidence="2 3">
    <name type="scientific">Anaplasma phagocytophilum str. Norway variant1</name>
    <dbReference type="NCBI Taxonomy" id="1392506"/>
    <lineage>
        <taxon>Bacteria</taxon>
        <taxon>Pseudomonadati</taxon>
        <taxon>Pseudomonadota</taxon>
        <taxon>Alphaproteobacteria</taxon>
        <taxon>Rickettsiales</taxon>
        <taxon>Anaplasmataceae</taxon>
        <taxon>Anaplasma</taxon>
        <taxon>phagocytophilum group</taxon>
    </lineage>
</organism>
<gene>
    <name evidence="2" type="ORF">O998_03150</name>
</gene>
<dbReference type="EMBL" id="CP046639">
    <property type="protein sequence ID" value="QLL66786.1"/>
    <property type="molecule type" value="Genomic_DNA"/>
</dbReference>
<reference evidence="2 3" key="1">
    <citation type="submission" date="2019-12" db="EMBL/GenBank/DDBJ databases">
        <title>A sheep strain of Anaplasma phagocytophilum contains multiple genomes.</title>
        <authorList>
            <person name="Barbet A.F."/>
            <person name="Crosby F.L."/>
            <person name="Eskeland S."/>
            <person name="Stuen S."/>
            <person name="Granquist E.G."/>
            <person name="Munderloh U.G."/>
        </authorList>
    </citation>
    <scope>NUCLEOTIDE SEQUENCE [LARGE SCALE GENOMIC DNA]</scope>
    <source>
        <strain evidence="2 3">Norway Variant 1</strain>
    </source>
</reference>
<feature type="region of interest" description="Disordered" evidence="1">
    <location>
        <begin position="1"/>
        <end position="29"/>
    </location>
</feature>
<dbReference type="RefSeq" id="WP_180843375.1">
    <property type="nucleotide sequence ID" value="NZ_CP046639.1"/>
</dbReference>
<feature type="compositionally biased region" description="Polar residues" evidence="1">
    <location>
        <begin position="129"/>
        <end position="161"/>
    </location>
</feature>
<accession>A0A7H9E0E4</accession>
<dbReference type="AlphaFoldDB" id="A0A7H9E0E4"/>
<feature type="region of interest" description="Disordered" evidence="1">
    <location>
        <begin position="129"/>
        <end position="170"/>
    </location>
</feature>
<sequence>MFVRKSATTSEAVTRESASASTSQGLDAESAMLSSEDLDARYVRVCELSAQYTAAIARQNTKKREQIIEQLCDMDAVHMLVNSLKGELEVAKHNRASGDIERLQEALNTIPLDEKAVRAARKPVFVRNSATTSEAVTRESASASTSQGLDARSASASTSKGLGTESASASSSEDLDARYVRVCELSAQYTAAIARQNTKKREQIIEQLCDMDAVHMLVNSLKGELEVAKHNRASGDIERLQEALNTIPRDEKAIRARNPVAVGAKTAIGLPQSESSIKYAASMEKGTGGIVPSVLHMKGNAALAGDDNVRGTA</sequence>
<feature type="compositionally biased region" description="Polar residues" evidence="1">
    <location>
        <begin position="1"/>
        <end position="25"/>
    </location>
</feature>
<proteinExistence type="predicted"/>
<name>A0A7H9E0E4_ANAPH</name>
<evidence type="ECO:0000313" key="3">
    <source>
        <dbReference type="Proteomes" id="UP000510938"/>
    </source>
</evidence>
<evidence type="ECO:0000256" key="1">
    <source>
        <dbReference type="SAM" id="MobiDB-lite"/>
    </source>
</evidence>
<protein>
    <submittedName>
        <fullName evidence="2">Uncharacterized protein</fullName>
    </submittedName>
</protein>